<keyword evidence="2" id="KW-0472">Membrane</keyword>
<feature type="region of interest" description="Disordered" evidence="1">
    <location>
        <begin position="199"/>
        <end position="231"/>
    </location>
</feature>
<evidence type="ECO:0000256" key="1">
    <source>
        <dbReference type="SAM" id="MobiDB-lite"/>
    </source>
</evidence>
<feature type="compositionally biased region" description="Basic and acidic residues" evidence="1">
    <location>
        <begin position="199"/>
        <end position="214"/>
    </location>
</feature>
<dbReference type="RefSeq" id="XP_003012317.1">
    <property type="nucleotide sequence ID" value="XM_003012271.1"/>
</dbReference>
<gene>
    <name evidence="3" type="ORF">ARB_01276</name>
</gene>
<dbReference type="KEGG" id="abe:ARB_01276"/>
<dbReference type="Proteomes" id="UP000008866">
    <property type="component" value="Unassembled WGS sequence"/>
</dbReference>
<evidence type="ECO:0000313" key="3">
    <source>
        <dbReference type="EMBL" id="EFE31677.1"/>
    </source>
</evidence>
<evidence type="ECO:0000256" key="2">
    <source>
        <dbReference type="SAM" id="Phobius"/>
    </source>
</evidence>
<name>D4AYK7_ARTBC</name>
<organism evidence="3 4">
    <name type="scientific">Arthroderma benhamiae (strain ATCC MYA-4681 / CBS 112371)</name>
    <name type="common">Trichophyton mentagrophytes</name>
    <dbReference type="NCBI Taxonomy" id="663331"/>
    <lineage>
        <taxon>Eukaryota</taxon>
        <taxon>Fungi</taxon>
        <taxon>Dikarya</taxon>
        <taxon>Ascomycota</taxon>
        <taxon>Pezizomycotina</taxon>
        <taxon>Eurotiomycetes</taxon>
        <taxon>Eurotiomycetidae</taxon>
        <taxon>Onygenales</taxon>
        <taxon>Arthrodermataceae</taxon>
        <taxon>Trichophyton</taxon>
    </lineage>
</organism>
<sequence length="231" mass="26496">MKCQRYLVYPLYAPPFASFLPPRCRLYQKNKSSLAVGQRLSLQHKRGTGTDTSAADYRHRDLCNIALSTHINNNNFTFTASKAHHLQLLFFPRSLLPFSSSSLLLFFASSTHGQPESAVLFSCPLHSSCLCSRRFFLQLAKLFQLSSSYPDNYALLIILLLLPPRYVRLESLWLLVPGQFALFFSLLVLFVTSEDRHTQTHSDTHSADSRQIADKKKHQKKKKKKKKKTDF</sequence>
<feature type="compositionally biased region" description="Basic residues" evidence="1">
    <location>
        <begin position="215"/>
        <end position="231"/>
    </location>
</feature>
<dbReference type="AlphaFoldDB" id="D4AYK7"/>
<protein>
    <submittedName>
        <fullName evidence="3">Uncharacterized protein</fullName>
    </submittedName>
</protein>
<keyword evidence="4" id="KW-1185">Reference proteome</keyword>
<reference evidence="4" key="1">
    <citation type="journal article" date="2011" name="Genome Biol.">
        <title>Comparative and functional genomics provide insights into the pathogenicity of dermatophytic fungi.</title>
        <authorList>
            <person name="Burmester A."/>
            <person name="Shelest E."/>
            <person name="Gloeckner G."/>
            <person name="Heddergott C."/>
            <person name="Schindler S."/>
            <person name="Staib P."/>
            <person name="Heidel A."/>
            <person name="Felder M."/>
            <person name="Petzold A."/>
            <person name="Szafranski K."/>
            <person name="Feuermann M."/>
            <person name="Pedruzzi I."/>
            <person name="Priebe S."/>
            <person name="Groth M."/>
            <person name="Winkler R."/>
            <person name="Li W."/>
            <person name="Kniemeyer O."/>
            <person name="Schroeckh V."/>
            <person name="Hertweck C."/>
            <person name="Hube B."/>
            <person name="White T.C."/>
            <person name="Platzer M."/>
            <person name="Guthke R."/>
            <person name="Heitman J."/>
            <person name="Woestemeyer J."/>
            <person name="Zipfel P.F."/>
            <person name="Monod M."/>
            <person name="Brakhage A.A."/>
        </authorList>
    </citation>
    <scope>NUCLEOTIDE SEQUENCE [LARGE SCALE GENOMIC DNA]</scope>
    <source>
        <strain evidence="4">ATCC MYA-4681 / CBS 112371</strain>
    </source>
</reference>
<keyword evidence="2" id="KW-0812">Transmembrane</keyword>
<evidence type="ECO:0000313" key="4">
    <source>
        <dbReference type="Proteomes" id="UP000008866"/>
    </source>
</evidence>
<feature type="transmembrane region" description="Helical" evidence="2">
    <location>
        <begin position="174"/>
        <end position="192"/>
    </location>
</feature>
<dbReference type="GeneID" id="9519966"/>
<dbReference type="EMBL" id="ABSU01000019">
    <property type="protein sequence ID" value="EFE31677.1"/>
    <property type="molecule type" value="Genomic_DNA"/>
</dbReference>
<proteinExistence type="predicted"/>
<dbReference type="HOGENOM" id="CLU_1199544_0_0_1"/>
<comment type="caution">
    <text evidence="3">The sequence shown here is derived from an EMBL/GenBank/DDBJ whole genome shotgun (WGS) entry which is preliminary data.</text>
</comment>
<accession>D4AYK7</accession>
<keyword evidence="2" id="KW-1133">Transmembrane helix</keyword>